<feature type="repeat" description="Solcar" evidence="8">
    <location>
        <begin position="243"/>
        <end position="333"/>
    </location>
</feature>
<organism evidence="10 11">
    <name type="scientific">Tripterygium wilfordii</name>
    <name type="common">Thunder God vine</name>
    <dbReference type="NCBI Taxonomy" id="458696"/>
    <lineage>
        <taxon>Eukaryota</taxon>
        <taxon>Viridiplantae</taxon>
        <taxon>Streptophyta</taxon>
        <taxon>Embryophyta</taxon>
        <taxon>Tracheophyta</taxon>
        <taxon>Spermatophyta</taxon>
        <taxon>Magnoliopsida</taxon>
        <taxon>eudicotyledons</taxon>
        <taxon>Gunneridae</taxon>
        <taxon>Pentapetalae</taxon>
        <taxon>rosids</taxon>
        <taxon>fabids</taxon>
        <taxon>Celastrales</taxon>
        <taxon>Celastraceae</taxon>
        <taxon>Tripterygium</taxon>
    </lineage>
</organism>
<keyword evidence="7 8" id="KW-0472">Membrane</keyword>
<dbReference type="InParanoid" id="A0A7J7BZ64"/>
<comment type="caution">
    <text evidence="10">The sequence shown here is derived from an EMBL/GenBank/DDBJ whole genome shotgun (WGS) entry which is preliminary data.</text>
</comment>
<dbReference type="EMBL" id="JAAARO010000022">
    <property type="protein sequence ID" value="KAF5727189.1"/>
    <property type="molecule type" value="Genomic_DNA"/>
</dbReference>
<evidence type="ECO:0000256" key="4">
    <source>
        <dbReference type="ARBA" id="ARBA00022692"/>
    </source>
</evidence>
<evidence type="ECO:0000256" key="1">
    <source>
        <dbReference type="ARBA" id="ARBA00004141"/>
    </source>
</evidence>
<evidence type="ECO:0008006" key="12">
    <source>
        <dbReference type="Google" id="ProtNLM"/>
    </source>
</evidence>
<dbReference type="SUPFAM" id="SSF103506">
    <property type="entry name" value="Mitochondrial carrier"/>
    <property type="match status" value="1"/>
</dbReference>
<sequence>MRGQEMENQSNIPSSDMNQEMGFVKEEEYNHSKNFPAASLVGGGSWWWQSVKPFVHGGLAGATYYALSWGSFQFIELPLLRILGDEFKESAKIREDLGRLAKSRTSYGGLPAQVLAVTLYRALAFGSYDVLTRKATAHNKGIPLSMYQEACCGILAGVAEACIASPLRYAALCVQADRNKPTAQRLNYRNAFDAAYRISVNQGISALWRGGLPYAKTVVAFDMGMLASYNRSFNYFWASRGYNETIATLGAGAVSSFFGIACCRPFVVIQDYMLHAKPGSDGKPPFTSSFDCALKILKVRGLREFYHGFSLHLTRVTPAVMFTWLVLEDIRKEKGFA</sequence>
<accession>A0A7J7BZ64</accession>
<keyword evidence="11" id="KW-1185">Reference proteome</keyword>
<keyword evidence="6" id="KW-1133">Transmembrane helix</keyword>
<evidence type="ECO:0000313" key="11">
    <source>
        <dbReference type="Proteomes" id="UP000593562"/>
    </source>
</evidence>
<keyword evidence="4 8" id="KW-0812">Transmembrane</keyword>
<name>A0A7J7BZ64_TRIWF</name>
<dbReference type="AlphaFoldDB" id="A0A7J7BZ64"/>
<comment type="subcellular location">
    <subcellularLocation>
        <location evidence="1">Membrane</location>
        <topology evidence="1">Multi-pass membrane protein</topology>
    </subcellularLocation>
</comment>
<evidence type="ECO:0000313" key="10">
    <source>
        <dbReference type="EMBL" id="KAF5727189.1"/>
    </source>
</evidence>
<dbReference type="Pfam" id="PF00153">
    <property type="entry name" value="Mito_carr"/>
    <property type="match status" value="2"/>
</dbReference>
<evidence type="ECO:0000256" key="6">
    <source>
        <dbReference type="ARBA" id="ARBA00022989"/>
    </source>
</evidence>
<evidence type="ECO:0000256" key="2">
    <source>
        <dbReference type="ARBA" id="ARBA00006375"/>
    </source>
</evidence>
<evidence type="ECO:0000256" key="9">
    <source>
        <dbReference type="RuleBase" id="RU000488"/>
    </source>
</evidence>
<dbReference type="InterPro" id="IPR050391">
    <property type="entry name" value="Mito_Metabolite_Transporter"/>
</dbReference>
<evidence type="ECO:0000256" key="5">
    <source>
        <dbReference type="ARBA" id="ARBA00022737"/>
    </source>
</evidence>
<dbReference type="GO" id="GO:0016020">
    <property type="term" value="C:membrane"/>
    <property type="evidence" value="ECO:0007669"/>
    <property type="project" value="UniProtKB-SubCell"/>
</dbReference>
<protein>
    <recommendedName>
        <fullName evidence="12">Mitochondrial substrate carrier family protein</fullName>
    </recommendedName>
</protein>
<gene>
    <name evidence="10" type="ORF">HS088_TW22G00877</name>
</gene>
<reference evidence="10 11" key="1">
    <citation type="journal article" date="2020" name="Nat. Commun.">
        <title>Genome of Tripterygium wilfordii and identification of cytochrome P450 involved in triptolide biosynthesis.</title>
        <authorList>
            <person name="Tu L."/>
            <person name="Su P."/>
            <person name="Zhang Z."/>
            <person name="Gao L."/>
            <person name="Wang J."/>
            <person name="Hu T."/>
            <person name="Zhou J."/>
            <person name="Zhang Y."/>
            <person name="Zhao Y."/>
            <person name="Liu Y."/>
            <person name="Song Y."/>
            <person name="Tong Y."/>
            <person name="Lu Y."/>
            <person name="Yang J."/>
            <person name="Xu C."/>
            <person name="Jia M."/>
            <person name="Peters R.J."/>
            <person name="Huang L."/>
            <person name="Gao W."/>
        </authorList>
    </citation>
    <scope>NUCLEOTIDE SEQUENCE [LARGE SCALE GENOMIC DNA]</scope>
    <source>
        <strain evidence="11">cv. XIE 37</strain>
        <tissue evidence="10">Leaf</tissue>
    </source>
</reference>
<keyword evidence="5" id="KW-0677">Repeat</keyword>
<proteinExistence type="inferred from homology"/>
<dbReference type="PROSITE" id="PS50920">
    <property type="entry name" value="SOLCAR"/>
    <property type="match status" value="2"/>
</dbReference>
<comment type="similarity">
    <text evidence="2 9">Belongs to the mitochondrial carrier (TC 2.A.29) family.</text>
</comment>
<dbReference type="InterPro" id="IPR018108">
    <property type="entry name" value="MCP_transmembrane"/>
</dbReference>
<dbReference type="OrthoDB" id="756301at2759"/>
<evidence type="ECO:0000256" key="3">
    <source>
        <dbReference type="ARBA" id="ARBA00022448"/>
    </source>
</evidence>
<keyword evidence="3 9" id="KW-0813">Transport</keyword>
<dbReference type="Gene3D" id="1.50.40.10">
    <property type="entry name" value="Mitochondrial carrier domain"/>
    <property type="match status" value="1"/>
</dbReference>
<dbReference type="Proteomes" id="UP000593562">
    <property type="component" value="Unassembled WGS sequence"/>
</dbReference>
<dbReference type="InterPro" id="IPR023395">
    <property type="entry name" value="MCP_dom_sf"/>
</dbReference>
<dbReference type="PANTHER" id="PTHR45618">
    <property type="entry name" value="MITOCHONDRIAL DICARBOXYLATE CARRIER-RELATED"/>
    <property type="match status" value="1"/>
</dbReference>
<evidence type="ECO:0000256" key="8">
    <source>
        <dbReference type="PROSITE-ProRule" id="PRU00282"/>
    </source>
</evidence>
<feature type="repeat" description="Solcar" evidence="8">
    <location>
        <begin position="144"/>
        <end position="235"/>
    </location>
</feature>
<evidence type="ECO:0000256" key="7">
    <source>
        <dbReference type="ARBA" id="ARBA00023136"/>
    </source>
</evidence>